<proteinExistence type="inferred from homology"/>
<evidence type="ECO:0000256" key="9">
    <source>
        <dbReference type="ARBA" id="ARBA00023157"/>
    </source>
</evidence>
<dbReference type="PANTHER" id="PTHR31388:SF6">
    <property type="entry name" value="PEROXIDASE"/>
    <property type="match status" value="1"/>
</dbReference>
<dbReference type="InterPro" id="IPR019793">
    <property type="entry name" value="Peroxidases_heam-ligand_BS"/>
</dbReference>
<keyword evidence="8 11" id="KW-0408">Iron</keyword>
<feature type="chain" id="PRO_5045009674" description="Peroxidase" evidence="11">
    <location>
        <begin position="30"/>
        <end position="297"/>
    </location>
</feature>
<protein>
    <recommendedName>
        <fullName evidence="11">Peroxidase</fullName>
        <ecNumber evidence="11">1.11.1.7</ecNumber>
    </recommendedName>
</protein>
<evidence type="ECO:0000313" key="14">
    <source>
        <dbReference type="Proteomes" id="UP001412067"/>
    </source>
</evidence>
<dbReference type="PRINTS" id="PR00461">
    <property type="entry name" value="PLPEROXIDASE"/>
</dbReference>
<comment type="similarity">
    <text evidence="2">Belongs to the peroxidase family. Ascorbate peroxidase subfamily.</text>
</comment>
<dbReference type="PROSITE" id="PS00435">
    <property type="entry name" value="PEROXIDASE_1"/>
    <property type="match status" value="1"/>
</dbReference>
<keyword evidence="14" id="KW-1185">Reference proteome</keyword>
<dbReference type="Gene3D" id="1.10.520.10">
    <property type="match status" value="1"/>
</dbReference>
<evidence type="ECO:0000259" key="12">
    <source>
        <dbReference type="PROSITE" id="PS50873"/>
    </source>
</evidence>
<evidence type="ECO:0000256" key="5">
    <source>
        <dbReference type="ARBA" id="ARBA00022723"/>
    </source>
</evidence>
<dbReference type="InterPro" id="IPR002016">
    <property type="entry name" value="Haem_peroxidase"/>
</dbReference>
<keyword evidence="9" id="KW-1015">Disulfide bond</keyword>
<evidence type="ECO:0000313" key="13">
    <source>
        <dbReference type="EMBL" id="KAK8938279.1"/>
    </source>
</evidence>
<dbReference type="PRINTS" id="PR00458">
    <property type="entry name" value="PEROXIDASE"/>
</dbReference>
<evidence type="ECO:0000256" key="8">
    <source>
        <dbReference type="ARBA" id="ARBA00023004"/>
    </source>
</evidence>
<dbReference type="CDD" id="cd00693">
    <property type="entry name" value="secretory_peroxidase"/>
    <property type="match status" value="1"/>
</dbReference>
<dbReference type="Pfam" id="PF00141">
    <property type="entry name" value="peroxidase"/>
    <property type="match status" value="1"/>
</dbReference>
<keyword evidence="3 11" id="KW-0575">Peroxidase</keyword>
<keyword evidence="6 11" id="KW-0106">Calcium</keyword>
<feature type="domain" description="Plant heme peroxidase family profile" evidence="12">
    <location>
        <begin position="30"/>
        <end position="297"/>
    </location>
</feature>
<dbReference type="InterPro" id="IPR000823">
    <property type="entry name" value="Peroxidase_pln"/>
</dbReference>
<gene>
    <name evidence="13" type="primary">HRPN</name>
    <name evidence="13" type="ORF">KSP40_PGU015162</name>
</gene>
<comment type="cofactor">
    <cofactor evidence="11">
        <name>heme b</name>
        <dbReference type="ChEBI" id="CHEBI:60344"/>
    </cofactor>
    <text evidence="11">Binds 1 heme b (iron(II)-protoporphyrin IX) group per subunit.</text>
</comment>
<comment type="similarity">
    <text evidence="11">Belongs to the peroxidase family. Classical plant (class III) peroxidase subfamily.</text>
</comment>
<keyword evidence="5 11" id="KW-0479">Metal-binding</keyword>
<dbReference type="InterPro" id="IPR010255">
    <property type="entry name" value="Haem_peroxidase_sf"/>
</dbReference>
<organism evidence="13 14">
    <name type="scientific">Platanthera guangdongensis</name>
    <dbReference type="NCBI Taxonomy" id="2320717"/>
    <lineage>
        <taxon>Eukaryota</taxon>
        <taxon>Viridiplantae</taxon>
        <taxon>Streptophyta</taxon>
        <taxon>Embryophyta</taxon>
        <taxon>Tracheophyta</taxon>
        <taxon>Spermatophyta</taxon>
        <taxon>Magnoliopsida</taxon>
        <taxon>Liliopsida</taxon>
        <taxon>Asparagales</taxon>
        <taxon>Orchidaceae</taxon>
        <taxon>Orchidoideae</taxon>
        <taxon>Orchideae</taxon>
        <taxon>Orchidinae</taxon>
        <taxon>Platanthera</taxon>
    </lineage>
</organism>
<dbReference type="Gene3D" id="1.10.420.10">
    <property type="entry name" value="Peroxidase, domain 2"/>
    <property type="match status" value="1"/>
</dbReference>
<dbReference type="SUPFAM" id="SSF48113">
    <property type="entry name" value="Heme-dependent peroxidases"/>
    <property type="match status" value="1"/>
</dbReference>
<dbReference type="InterPro" id="IPR033905">
    <property type="entry name" value="Secretory_peroxidase"/>
</dbReference>
<feature type="signal peptide" evidence="11">
    <location>
        <begin position="1"/>
        <end position="29"/>
    </location>
</feature>
<comment type="catalytic activity">
    <reaction evidence="1 11">
        <text>2 a phenolic donor + H2O2 = 2 a phenolic radical donor + 2 H2O</text>
        <dbReference type="Rhea" id="RHEA:56136"/>
        <dbReference type="ChEBI" id="CHEBI:15377"/>
        <dbReference type="ChEBI" id="CHEBI:16240"/>
        <dbReference type="ChEBI" id="CHEBI:139520"/>
        <dbReference type="ChEBI" id="CHEBI:139521"/>
        <dbReference type="EC" id="1.11.1.7"/>
    </reaction>
</comment>
<dbReference type="EC" id="1.11.1.7" evidence="11"/>
<evidence type="ECO:0000256" key="11">
    <source>
        <dbReference type="RuleBase" id="RU362060"/>
    </source>
</evidence>
<comment type="cofactor">
    <cofactor evidence="11">
        <name>Ca(2+)</name>
        <dbReference type="ChEBI" id="CHEBI:29108"/>
    </cofactor>
    <text evidence="11">Binds 2 calcium ions per subunit.</text>
</comment>
<keyword evidence="11" id="KW-0732">Signal</keyword>
<dbReference type="InterPro" id="IPR019794">
    <property type="entry name" value="Peroxidases_AS"/>
</dbReference>
<keyword evidence="10 11" id="KW-0376">Hydrogen peroxide</keyword>
<dbReference type="Proteomes" id="UP001412067">
    <property type="component" value="Unassembled WGS sequence"/>
</dbReference>
<comment type="caution">
    <text evidence="13">The sequence shown here is derived from an EMBL/GenBank/DDBJ whole genome shotgun (WGS) entry which is preliminary data.</text>
</comment>
<dbReference type="EMBL" id="JBBWWR010000021">
    <property type="protein sequence ID" value="KAK8938279.1"/>
    <property type="molecule type" value="Genomic_DNA"/>
</dbReference>
<reference evidence="13 14" key="1">
    <citation type="journal article" date="2022" name="Nat. Plants">
        <title>Genomes of leafy and leafless Platanthera orchids illuminate the evolution of mycoheterotrophy.</title>
        <authorList>
            <person name="Li M.H."/>
            <person name="Liu K.W."/>
            <person name="Li Z."/>
            <person name="Lu H.C."/>
            <person name="Ye Q.L."/>
            <person name="Zhang D."/>
            <person name="Wang J.Y."/>
            <person name="Li Y.F."/>
            <person name="Zhong Z.M."/>
            <person name="Liu X."/>
            <person name="Yu X."/>
            <person name="Liu D.K."/>
            <person name="Tu X.D."/>
            <person name="Liu B."/>
            <person name="Hao Y."/>
            <person name="Liao X.Y."/>
            <person name="Jiang Y.T."/>
            <person name="Sun W.H."/>
            <person name="Chen J."/>
            <person name="Chen Y.Q."/>
            <person name="Ai Y."/>
            <person name="Zhai J.W."/>
            <person name="Wu S.S."/>
            <person name="Zhou Z."/>
            <person name="Hsiao Y.Y."/>
            <person name="Wu W.L."/>
            <person name="Chen Y.Y."/>
            <person name="Lin Y.F."/>
            <person name="Hsu J.L."/>
            <person name="Li C.Y."/>
            <person name="Wang Z.W."/>
            <person name="Zhao X."/>
            <person name="Zhong W.Y."/>
            <person name="Ma X.K."/>
            <person name="Ma L."/>
            <person name="Huang J."/>
            <person name="Chen G.Z."/>
            <person name="Huang M.Z."/>
            <person name="Huang L."/>
            <person name="Peng D.H."/>
            <person name="Luo Y.B."/>
            <person name="Zou S.Q."/>
            <person name="Chen S.P."/>
            <person name="Lan S."/>
            <person name="Tsai W.C."/>
            <person name="Van de Peer Y."/>
            <person name="Liu Z.J."/>
        </authorList>
    </citation>
    <scope>NUCLEOTIDE SEQUENCE [LARGE SCALE GENOMIC DNA]</scope>
    <source>
        <strain evidence="13">Lor288</strain>
    </source>
</reference>
<accession>A0ABR2LEX2</accession>
<comment type="subcellular location">
    <subcellularLocation>
        <location evidence="11">Secreted</location>
    </subcellularLocation>
</comment>
<dbReference type="PROSITE" id="PS50873">
    <property type="entry name" value="PEROXIDASE_4"/>
    <property type="match status" value="1"/>
</dbReference>
<evidence type="ECO:0000256" key="1">
    <source>
        <dbReference type="ARBA" id="ARBA00000189"/>
    </source>
</evidence>
<dbReference type="GO" id="GO:0004601">
    <property type="term" value="F:peroxidase activity"/>
    <property type="evidence" value="ECO:0007669"/>
    <property type="project" value="UniProtKB-KW"/>
</dbReference>
<keyword evidence="11" id="KW-0964">Secreted</keyword>
<sequence length="297" mass="31800">MKCCRMNILGFSMLVTVIFMLCLCRRADGQLTADYYATTCPNLSRVVLREVFKALLAEIRMGASLLRLHFHDCFVNGCDGSILLDGFDVVDNIKAAVENECNGTVSCADILALAAKYSVLLSGGPTWRVLLGRRDGLVSNQNGANSGLPSPFDPLSQIIAKFAAVGLNVTDVVTLSGAHTFGRARCVAFSNRLYNFSGSGAADPTLDPTLASQLRSLCPQNGDGNVTANLDQNSADLFDNHYYNNLVNNKGLLSSDQILFSGDAANTTSTLSIVQSYNGNTGLFFSQFASSMIKMGT</sequence>
<evidence type="ECO:0000256" key="10">
    <source>
        <dbReference type="ARBA" id="ARBA00023324"/>
    </source>
</evidence>
<evidence type="ECO:0000256" key="6">
    <source>
        <dbReference type="ARBA" id="ARBA00022837"/>
    </source>
</evidence>
<dbReference type="PANTHER" id="PTHR31388">
    <property type="entry name" value="PEROXIDASE 72-RELATED"/>
    <property type="match status" value="1"/>
</dbReference>
<evidence type="ECO:0000256" key="3">
    <source>
        <dbReference type="ARBA" id="ARBA00022559"/>
    </source>
</evidence>
<evidence type="ECO:0000256" key="7">
    <source>
        <dbReference type="ARBA" id="ARBA00023002"/>
    </source>
</evidence>
<keyword evidence="7 11" id="KW-0560">Oxidoreductase</keyword>
<evidence type="ECO:0000256" key="2">
    <source>
        <dbReference type="ARBA" id="ARBA00006873"/>
    </source>
</evidence>
<dbReference type="PROSITE" id="PS00436">
    <property type="entry name" value="PEROXIDASE_2"/>
    <property type="match status" value="1"/>
</dbReference>
<keyword evidence="4 11" id="KW-0349">Heme</keyword>
<name>A0ABR2LEX2_9ASPA</name>
<evidence type="ECO:0000256" key="4">
    <source>
        <dbReference type="ARBA" id="ARBA00022617"/>
    </source>
</evidence>
<comment type="function">
    <text evidence="11">Removal of H(2)O(2), oxidation of toxic reductants, biosynthesis and degradation of lignin, suberization, auxin catabolism, response to environmental stresses such as wounding, pathogen attack and oxidative stress.</text>
</comment>